<organism evidence="1 2">
    <name type="scientific">Psychroflexus torquis (strain ATCC 700755 / CIP 106069 / ACAM 623)</name>
    <dbReference type="NCBI Taxonomy" id="313595"/>
    <lineage>
        <taxon>Bacteria</taxon>
        <taxon>Pseudomonadati</taxon>
        <taxon>Bacteroidota</taxon>
        <taxon>Flavobacteriia</taxon>
        <taxon>Flavobacteriales</taxon>
        <taxon>Flavobacteriaceae</taxon>
        <taxon>Psychroflexus</taxon>
    </lineage>
</organism>
<name>K4IA32_PSYTT</name>
<gene>
    <name evidence="1" type="ordered locus">P700755_000233</name>
</gene>
<sequence>MLNARGGFLKLIFLFRLYYLYHTREIKNKIEVDQWFAKQSILWCSVRYFLQTLKNLQFYRLQVFIA</sequence>
<dbReference type="KEGG" id="ptq:P700755_000233"/>
<evidence type="ECO:0000313" key="1">
    <source>
        <dbReference type="EMBL" id="AFU67284.1"/>
    </source>
</evidence>
<proteinExistence type="predicted"/>
<keyword evidence="2" id="KW-1185">Reference proteome</keyword>
<dbReference type="Proteomes" id="UP000008514">
    <property type="component" value="Chromosome"/>
</dbReference>
<reference evidence="1" key="1">
    <citation type="submission" date="2006-03" db="EMBL/GenBank/DDBJ databases">
        <authorList>
            <person name="Bowman J."/>
            <person name="Ferriera S."/>
            <person name="Johnson J."/>
            <person name="Kravitz S."/>
            <person name="Halpern A."/>
            <person name="Remington K."/>
            <person name="Beeson K."/>
            <person name="Tran B."/>
            <person name="Rogers Y.-H."/>
            <person name="Friedman R."/>
            <person name="Venter J.C."/>
        </authorList>
    </citation>
    <scope>NUCLEOTIDE SEQUENCE [LARGE SCALE GENOMIC DNA]</scope>
    <source>
        <strain evidence="1">ATCC 700755</strain>
    </source>
</reference>
<dbReference type="AlphaFoldDB" id="K4IA32"/>
<protein>
    <submittedName>
        <fullName evidence="1">Uncharacterized protein</fullName>
    </submittedName>
</protein>
<dbReference type="HOGENOM" id="CLU_2828103_0_0_10"/>
<accession>K4IA32</accession>
<reference evidence="1" key="2">
    <citation type="submission" date="2012-09" db="EMBL/GenBank/DDBJ databases">
        <title>The complete sequence of Psychroflexus torquis an extreme psychrophile from sea-ice that is stimulated by light.</title>
        <authorList>
            <person name="Feng S."/>
            <person name="Powell S.M."/>
            <person name="Bowman J.P."/>
        </authorList>
    </citation>
    <scope>NUCLEOTIDE SEQUENCE [LARGE SCALE GENOMIC DNA]</scope>
    <source>
        <strain evidence="1">ATCC 700755</strain>
    </source>
</reference>
<evidence type="ECO:0000313" key="2">
    <source>
        <dbReference type="Proteomes" id="UP000008514"/>
    </source>
</evidence>
<dbReference type="EMBL" id="CP003879">
    <property type="protein sequence ID" value="AFU67284.1"/>
    <property type="molecule type" value="Genomic_DNA"/>
</dbReference>